<dbReference type="EMBL" id="ONZF01000002">
    <property type="protein sequence ID" value="SPJ23544.1"/>
    <property type="molecule type" value="Genomic_DNA"/>
</dbReference>
<feature type="transmembrane region" description="Helical" evidence="1">
    <location>
        <begin position="66"/>
        <end position="85"/>
    </location>
</feature>
<dbReference type="OrthoDB" id="529444at2"/>
<reference evidence="4" key="1">
    <citation type="submission" date="2018-03" db="EMBL/GenBank/DDBJ databases">
        <authorList>
            <person name="Rodrigo-Torres L."/>
            <person name="Arahal R. D."/>
            <person name="Lucena T."/>
        </authorList>
    </citation>
    <scope>NUCLEOTIDE SEQUENCE [LARGE SCALE GENOMIC DNA]</scope>
    <source>
        <strain evidence="4">CECT 8504</strain>
    </source>
</reference>
<dbReference type="Proteomes" id="UP000244912">
    <property type="component" value="Unassembled WGS sequence"/>
</dbReference>
<dbReference type="AlphaFoldDB" id="A0A2R8BTP6"/>
<protein>
    <recommendedName>
        <fullName evidence="2">DUF5671 domain-containing protein</fullName>
    </recommendedName>
</protein>
<evidence type="ECO:0000256" key="1">
    <source>
        <dbReference type="SAM" id="Phobius"/>
    </source>
</evidence>
<keyword evidence="1" id="KW-1133">Transmembrane helix</keyword>
<keyword evidence="4" id="KW-1185">Reference proteome</keyword>
<dbReference type="InterPro" id="IPR043728">
    <property type="entry name" value="DUF5671"/>
</dbReference>
<dbReference type="Pfam" id="PF18920">
    <property type="entry name" value="DUF5671"/>
    <property type="match status" value="1"/>
</dbReference>
<feature type="transmembrane region" description="Helical" evidence="1">
    <location>
        <begin position="168"/>
        <end position="186"/>
    </location>
</feature>
<evidence type="ECO:0000313" key="3">
    <source>
        <dbReference type="EMBL" id="SPJ23544.1"/>
    </source>
</evidence>
<evidence type="ECO:0000259" key="2">
    <source>
        <dbReference type="Pfam" id="PF18920"/>
    </source>
</evidence>
<proteinExistence type="predicted"/>
<keyword evidence="1" id="KW-0812">Transmembrane</keyword>
<evidence type="ECO:0000313" key="4">
    <source>
        <dbReference type="Proteomes" id="UP000244912"/>
    </source>
</evidence>
<gene>
    <name evidence="3" type="ORF">PAA8504_01356</name>
</gene>
<keyword evidence="1" id="KW-0472">Membrane</keyword>
<organism evidence="3 4">
    <name type="scientific">Palleronia abyssalis</name>
    <dbReference type="NCBI Taxonomy" id="1501240"/>
    <lineage>
        <taxon>Bacteria</taxon>
        <taxon>Pseudomonadati</taxon>
        <taxon>Pseudomonadota</taxon>
        <taxon>Alphaproteobacteria</taxon>
        <taxon>Rhodobacterales</taxon>
        <taxon>Roseobacteraceae</taxon>
        <taxon>Palleronia</taxon>
    </lineage>
</organism>
<dbReference type="RefSeq" id="WP_108893367.1">
    <property type="nucleotide sequence ID" value="NZ_ONZF01000002.1"/>
</dbReference>
<accession>A0A2R8BTP6</accession>
<feature type="transmembrane region" description="Helical" evidence="1">
    <location>
        <begin position="105"/>
        <end position="124"/>
    </location>
</feature>
<feature type="domain" description="DUF5671" evidence="2">
    <location>
        <begin position="66"/>
        <end position="185"/>
    </location>
</feature>
<name>A0A2R8BTP6_9RHOB</name>
<feature type="transmembrane region" description="Helical" evidence="1">
    <location>
        <begin position="136"/>
        <end position="162"/>
    </location>
</feature>
<sequence>MAARAELEQFVRDALGAGHARDDIRRTMLVAGWRERDADRALAAFADVPFVPPVPRPRPFVSARDAAVYGLGFFALCVVVVNFVSLMFEVIESLVAGDPLGGRQLAWQVAAIVVFAPIFGVIDWRADRDSPVRKVLAYAALFFAALVVLFTLVSVIALVLMGGLSGEVALKALVVAGTAGGILLYYRRDLRADREI</sequence>